<keyword evidence="7" id="KW-1185">Reference proteome</keyword>
<protein>
    <recommendedName>
        <fullName evidence="5">Translation initiation factor 3 N-terminal domain-containing protein</fullName>
    </recommendedName>
</protein>
<dbReference type="KEGG" id="cqi:110739072"/>
<dbReference type="GO" id="GO:0032790">
    <property type="term" value="P:ribosome disassembly"/>
    <property type="evidence" value="ECO:0007669"/>
    <property type="project" value="TreeGrafter"/>
</dbReference>
<dbReference type="SMR" id="A0A803LGB3"/>
<name>A0A803LGB3_CHEQI</name>
<keyword evidence="3" id="KW-0648">Protein biosynthesis</keyword>
<feature type="region of interest" description="Disordered" evidence="4">
    <location>
        <begin position="391"/>
        <end position="620"/>
    </location>
</feature>
<feature type="compositionally biased region" description="Low complexity" evidence="4">
    <location>
        <begin position="535"/>
        <end position="546"/>
    </location>
</feature>
<dbReference type="InterPro" id="IPR019814">
    <property type="entry name" value="Translation_initiation_fac_3_N"/>
</dbReference>
<gene>
    <name evidence="6" type="primary">LOC110739072</name>
</gene>
<dbReference type="EnsemblPlants" id="AUR62013010-RA">
    <property type="protein sequence ID" value="AUR62013010-RA:cds"/>
    <property type="gene ID" value="AUR62013010"/>
</dbReference>
<dbReference type="Gene3D" id="3.10.20.80">
    <property type="entry name" value="Translation initiation factor 3 (IF-3), N-terminal domain"/>
    <property type="match status" value="1"/>
</dbReference>
<feature type="compositionally biased region" description="Polar residues" evidence="4">
    <location>
        <begin position="547"/>
        <end position="576"/>
    </location>
</feature>
<dbReference type="InterPro" id="IPR001288">
    <property type="entry name" value="Translation_initiation_fac_3"/>
</dbReference>
<dbReference type="PANTHER" id="PTHR10938:SF4">
    <property type="entry name" value="TRANSLATION INITIATION FACTOR IF3-1, MITOCHONDRIAL"/>
    <property type="match status" value="1"/>
</dbReference>
<feature type="compositionally biased region" description="Low complexity" evidence="4">
    <location>
        <begin position="481"/>
        <end position="498"/>
    </location>
</feature>
<dbReference type="InterPro" id="IPR036788">
    <property type="entry name" value="T_IF-3_C_sf"/>
</dbReference>
<dbReference type="Pfam" id="PF05198">
    <property type="entry name" value="IF3_N"/>
    <property type="match status" value="1"/>
</dbReference>
<dbReference type="SUPFAM" id="SSF54364">
    <property type="entry name" value="Translation initiation factor IF3, N-terminal domain"/>
    <property type="match status" value="1"/>
</dbReference>
<dbReference type="AlphaFoldDB" id="A0A803LGB3"/>
<reference evidence="6" key="2">
    <citation type="submission" date="2021-03" db="UniProtKB">
        <authorList>
            <consortium name="EnsemblPlants"/>
        </authorList>
    </citation>
    <scope>IDENTIFICATION</scope>
</reference>
<evidence type="ECO:0000259" key="5">
    <source>
        <dbReference type="Pfam" id="PF05198"/>
    </source>
</evidence>
<feature type="compositionally biased region" description="Acidic residues" evidence="4">
    <location>
        <begin position="291"/>
        <end position="300"/>
    </location>
</feature>
<feature type="compositionally biased region" description="Basic and acidic residues" evidence="4">
    <location>
        <begin position="604"/>
        <end position="620"/>
    </location>
</feature>
<feature type="compositionally biased region" description="Basic and acidic residues" evidence="4">
    <location>
        <begin position="257"/>
        <end position="266"/>
    </location>
</feature>
<feature type="compositionally biased region" description="Low complexity" evidence="4">
    <location>
        <begin position="459"/>
        <end position="472"/>
    </location>
</feature>
<dbReference type="Gene3D" id="3.30.110.10">
    <property type="entry name" value="Translation initiation factor 3 (IF-3), C-terminal domain"/>
    <property type="match status" value="1"/>
</dbReference>
<dbReference type="GeneID" id="110739072"/>
<feature type="domain" description="Translation initiation factor 3 N-terminal" evidence="5">
    <location>
        <begin position="92"/>
        <end position="158"/>
    </location>
</feature>
<evidence type="ECO:0000313" key="6">
    <source>
        <dbReference type="EnsemblPlants" id="AUR62013010-RA:cds"/>
    </source>
</evidence>
<evidence type="ECO:0000256" key="4">
    <source>
        <dbReference type="SAM" id="MobiDB-lite"/>
    </source>
</evidence>
<keyword evidence="2" id="KW-0396">Initiation factor</keyword>
<evidence type="ECO:0000313" key="7">
    <source>
        <dbReference type="Proteomes" id="UP000596660"/>
    </source>
</evidence>
<comment type="similarity">
    <text evidence="1">Belongs to the IF-3 family.</text>
</comment>
<dbReference type="InterPro" id="IPR036787">
    <property type="entry name" value="T_IF-3_N_sf"/>
</dbReference>
<evidence type="ECO:0000256" key="2">
    <source>
        <dbReference type="ARBA" id="ARBA00022540"/>
    </source>
</evidence>
<dbReference type="GO" id="GO:0043022">
    <property type="term" value="F:ribosome binding"/>
    <property type="evidence" value="ECO:0007669"/>
    <property type="project" value="TreeGrafter"/>
</dbReference>
<evidence type="ECO:0000256" key="3">
    <source>
        <dbReference type="ARBA" id="ARBA00022917"/>
    </source>
</evidence>
<dbReference type="OrthoDB" id="21573at2759"/>
<evidence type="ECO:0000256" key="1">
    <source>
        <dbReference type="ARBA" id="ARBA00005439"/>
    </source>
</evidence>
<sequence length="620" mass="67965">MSAIFCRIKETKLNKFIHQFRRYHFQISTPQFVNQTAASLRLSDYYFLSNSSKISPNFQRRVELFNSRVRFYAAPVQIKKKEEVTTPSRPRLNEEIKADILRIVTDEGHNIISRQEALKRAKSLKLDLVEVDRVAKPPVCKIMDYNRERYKKQVREKERAKIKSAGSLKRGGCKEIRVSAKSESKDVKMKADTIRRLMERGYRVKCMATGTEDQDLSGILSQISALIEDDAFVEEKRPAYLIVRHVKFGVSKKRGKKSSDSSKDKTAASPEIHNAAATCSDSPADLGEASSCEESDMDNVDNDVEAPLQCKEQPAWPATSVSSADQNFAEMFGLSHNVKGTTSIQEKQIRFDGKAAAATSNNNAARFAPSGVPNFTGPNVRPVAQEIENRYAGSAAKSSSAVRNPTTFRNSETQRQSHPHPHPSALPPRGLRQGGVEGSPSMNFRLPPDDIPQPRSEFQSQSSQPNSNSSSSMGHPQPPISTGSSRSQSTGFGTFSSTKVDAPKSPRQGGLEGSQPTNFHLPPDVTQPRGEIHNRSSQPNSNSSGSIGHQQPPSNTGSPRSQSIGFGKFNSTTGDANPNIAGPSDVTRNSAPGGLKPPIPRSDGPQKSESTDKKWGIFSK</sequence>
<reference evidence="6" key="1">
    <citation type="journal article" date="2017" name="Nature">
        <title>The genome of Chenopodium quinoa.</title>
        <authorList>
            <person name="Jarvis D.E."/>
            <person name="Ho Y.S."/>
            <person name="Lightfoot D.J."/>
            <person name="Schmoeckel S.M."/>
            <person name="Li B."/>
            <person name="Borm T.J.A."/>
            <person name="Ohyanagi H."/>
            <person name="Mineta K."/>
            <person name="Michell C.T."/>
            <person name="Saber N."/>
            <person name="Kharbatia N.M."/>
            <person name="Rupper R.R."/>
            <person name="Sharp A.R."/>
            <person name="Dally N."/>
            <person name="Boughton B.A."/>
            <person name="Woo Y.H."/>
            <person name="Gao G."/>
            <person name="Schijlen E.G.W.M."/>
            <person name="Guo X."/>
            <person name="Momin A.A."/>
            <person name="Negrao S."/>
            <person name="Al-Babili S."/>
            <person name="Gehring C."/>
            <person name="Roessner U."/>
            <person name="Jung C."/>
            <person name="Murphy K."/>
            <person name="Arold S.T."/>
            <person name="Gojobori T."/>
            <person name="van der Linden C.G."/>
            <person name="van Loo E.N."/>
            <person name="Jellen E.N."/>
            <person name="Maughan P.J."/>
            <person name="Tester M."/>
        </authorList>
    </citation>
    <scope>NUCLEOTIDE SEQUENCE [LARGE SCALE GENOMIC DNA]</scope>
    <source>
        <strain evidence="6">cv. PI 614886</strain>
    </source>
</reference>
<organism evidence="6 7">
    <name type="scientific">Chenopodium quinoa</name>
    <name type="common">Quinoa</name>
    <dbReference type="NCBI Taxonomy" id="63459"/>
    <lineage>
        <taxon>Eukaryota</taxon>
        <taxon>Viridiplantae</taxon>
        <taxon>Streptophyta</taxon>
        <taxon>Embryophyta</taxon>
        <taxon>Tracheophyta</taxon>
        <taxon>Spermatophyta</taxon>
        <taxon>Magnoliopsida</taxon>
        <taxon>eudicotyledons</taxon>
        <taxon>Gunneridae</taxon>
        <taxon>Pentapetalae</taxon>
        <taxon>Caryophyllales</taxon>
        <taxon>Chenopodiaceae</taxon>
        <taxon>Chenopodioideae</taxon>
        <taxon>Atripliceae</taxon>
        <taxon>Chenopodium</taxon>
    </lineage>
</organism>
<accession>A0A803LGB3</accession>
<dbReference type="RefSeq" id="XP_021775219.1">
    <property type="nucleotide sequence ID" value="XM_021919527.1"/>
</dbReference>
<feature type="region of interest" description="Disordered" evidence="4">
    <location>
        <begin position="253"/>
        <end position="300"/>
    </location>
</feature>
<dbReference type="Gramene" id="AUR62013010-RA">
    <property type="protein sequence ID" value="AUR62013010-RA:cds"/>
    <property type="gene ID" value="AUR62013010"/>
</dbReference>
<dbReference type="NCBIfam" id="TIGR00168">
    <property type="entry name" value="infC"/>
    <property type="match status" value="1"/>
</dbReference>
<dbReference type="Proteomes" id="UP000596660">
    <property type="component" value="Unplaced"/>
</dbReference>
<dbReference type="GO" id="GO:0003743">
    <property type="term" value="F:translation initiation factor activity"/>
    <property type="evidence" value="ECO:0007669"/>
    <property type="project" value="UniProtKB-KW"/>
</dbReference>
<feature type="compositionally biased region" description="Polar residues" evidence="4">
    <location>
        <begin position="396"/>
        <end position="416"/>
    </location>
</feature>
<dbReference type="SUPFAM" id="SSF55200">
    <property type="entry name" value="Translation initiation factor IF3, C-terminal domain"/>
    <property type="match status" value="1"/>
</dbReference>
<dbReference type="PANTHER" id="PTHR10938">
    <property type="entry name" value="TRANSLATION INITIATION FACTOR IF-3"/>
    <property type="match status" value="1"/>
</dbReference>
<proteinExistence type="inferred from homology"/>